<dbReference type="Proteomes" id="UP000183868">
    <property type="component" value="Chromosome"/>
</dbReference>
<dbReference type="GO" id="GO:0004853">
    <property type="term" value="F:uroporphyrinogen decarboxylase activity"/>
    <property type="evidence" value="ECO:0007669"/>
    <property type="project" value="InterPro"/>
</dbReference>
<dbReference type="InterPro" id="IPR052024">
    <property type="entry name" value="Methanogen_methyltrans"/>
</dbReference>
<dbReference type="InParanoid" id="H1XND0"/>
<dbReference type="PANTHER" id="PTHR47099:SF1">
    <property type="entry name" value="METHYLCOBAMIDE:COM METHYLTRANSFERASE MTBA"/>
    <property type="match status" value="1"/>
</dbReference>
<evidence type="ECO:0000313" key="3">
    <source>
        <dbReference type="EMBL" id="EHO42101.1"/>
    </source>
</evidence>
<evidence type="ECO:0000313" key="2">
    <source>
        <dbReference type="EMBL" id="APF18055.1"/>
    </source>
</evidence>
<dbReference type="RefSeq" id="WP_006929334.1">
    <property type="nucleotide sequence ID" value="NZ_CM001402.1"/>
</dbReference>
<dbReference type="InterPro" id="IPR038071">
    <property type="entry name" value="UROD/MetE-like_sf"/>
</dbReference>
<reference evidence="2 5" key="2">
    <citation type="submission" date="2016-11" db="EMBL/GenBank/DDBJ databases">
        <title>Genomic analysis of Caldithrix abyssi and proposal of a novel bacterial phylum Caldithrichaeota.</title>
        <authorList>
            <person name="Kublanov I."/>
            <person name="Sigalova O."/>
            <person name="Gavrilov S."/>
            <person name="Lebedinsky A."/>
            <person name="Ivanova N."/>
            <person name="Daum C."/>
            <person name="Reddy T."/>
            <person name="Klenk H.P."/>
            <person name="Goker M."/>
            <person name="Reva O."/>
            <person name="Miroshnichenko M."/>
            <person name="Kyprides N."/>
            <person name="Woyke T."/>
            <person name="Gelfand M."/>
        </authorList>
    </citation>
    <scope>NUCLEOTIDE SEQUENCE [LARGE SCALE GENOMIC DNA]</scope>
    <source>
        <strain evidence="2 5">LF13</strain>
    </source>
</reference>
<sequence>MRPDISVLIRTLKREKAAYVPLVELGIHPLIKEKFLGRPILSLEDEIAFWYRAGYDYVKLQPGVTFNLSDDKKDSTFQKKLDGALAYNWANEGQGIVTSFEDLEKLRLPGKEEIDYSNFERVTSLLPEGMGVIGQYGDIFTMTWELMGFEGFSLALFENPDLIKELNNRLGELVLSMFEFMAQHDAVDILWFSDDIAFSTGLLMSPDVLRQYFFPWLKRIGELAQAYGKPLIYHTDGVLWDVFEDIIACGVDALHPIEPKAMDLAEVKQKYGQRLCLIGGVDVDLLARGTPQEVEAQVKRNIEIAAYNGGYCAGSGNSIPDYIKYENYLALIEAAKKYGE</sequence>
<dbReference type="Pfam" id="PF01208">
    <property type="entry name" value="URO-D"/>
    <property type="match status" value="1"/>
</dbReference>
<evidence type="ECO:0000313" key="5">
    <source>
        <dbReference type="Proteomes" id="UP000183868"/>
    </source>
</evidence>
<dbReference type="AlphaFoldDB" id="H1XND0"/>
<dbReference type="GO" id="GO:0006779">
    <property type="term" value="P:porphyrin-containing compound biosynthetic process"/>
    <property type="evidence" value="ECO:0007669"/>
    <property type="project" value="InterPro"/>
</dbReference>
<dbReference type="eggNOG" id="COG0407">
    <property type="taxonomic scope" value="Bacteria"/>
</dbReference>
<dbReference type="HOGENOM" id="CLU_787097_0_0_0"/>
<reference evidence="3 4" key="1">
    <citation type="submission" date="2011-09" db="EMBL/GenBank/DDBJ databases">
        <title>The permanent draft genome of Caldithrix abyssi DSM 13497.</title>
        <authorList>
            <consortium name="US DOE Joint Genome Institute (JGI-PGF)"/>
            <person name="Lucas S."/>
            <person name="Han J."/>
            <person name="Lapidus A."/>
            <person name="Bruce D."/>
            <person name="Goodwin L."/>
            <person name="Pitluck S."/>
            <person name="Peters L."/>
            <person name="Kyrpides N."/>
            <person name="Mavromatis K."/>
            <person name="Ivanova N."/>
            <person name="Mikhailova N."/>
            <person name="Chertkov O."/>
            <person name="Detter J.C."/>
            <person name="Tapia R."/>
            <person name="Han C."/>
            <person name="Land M."/>
            <person name="Hauser L."/>
            <person name="Markowitz V."/>
            <person name="Cheng J.-F."/>
            <person name="Hugenholtz P."/>
            <person name="Woyke T."/>
            <person name="Wu D."/>
            <person name="Spring S."/>
            <person name="Brambilla E."/>
            <person name="Klenk H.-P."/>
            <person name="Eisen J.A."/>
        </authorList>
    </citation>
    <scope>NUCLEOTIDE SEQUENCE [LARGE SCALE GENOMIC DNA]</scope>
    <source>
        <strain evidence="3 4">DSM 13497</strain>
    </source>
</reference>
<evidence type="ECO:0000259" key="1">
    <source>
        <dbReference type="Pfam" id="PF01208"/>
    </source>
</evidence>
<evidence type="ECO:0000313" key="4">
    <source>
        <dbReference type="Proteomes" id="UP000004671"/>
    </source>
</evidence>
<organism evidence="3 4">
    <name type="scientific">Caldithrix abyssi DSM 13497</name>
    <dbReference type="NCBI Taxonomy" id="880073"/>
    <lineage>
        <taxon>Bacteria</taxon>
        <taxon>Pseudomonadati</taxon>
        <taxon>Calditrichota</taxon>
        <taxon>Calditrichia</taxon>
        <taxon>Calditrichales</taxon>
        <taxon>Calditrichaceae</taxon>
        <taxon>Caldithrix</taxon>
    </lineage>
</organism>
<dbReference type="PaxDb" id="880073-Calab_2491"/>
<keyword evidence="4" id="KW-1185">Reference proteome</keyword>
<name>H1XND0_CALAY</name>
<dbReference type="EMBL" id="CM001402">
    <property type="protein sequence ID" value="EHO42101.1"/>
    <property type="molecule type" value="Genomic_DNA"/>
</dbReference>
<dbReference type="SUPFAM" id="SSF51726">
    <property type="entry name" value="UROD/MetE-like"/>
    <property type="match status" value="1"/>
</dbReference>
<dbReference type="OrthoDB" id="9815759at2"/>
<dbReference type="STRING" id="880073.Cabys_1306"/>
<dbReference type="PANTHER" id="PTHR47099">
    <property type="entry name" value="METHYLCOBAMIDE:COM METHYLTRANSFERASE MTBA"/>
    <property type="match status" value="1"/>
</dbReference>
<gene>
    <name evidence="2" type="ORF">Cabys_1306</name>
    <name evidence="3" type="ORF">Calab_2491</name>
</gene>
<dbReference type="InterPro" id="IPR000257">
    <property type="entry name" value="Uroporphyrinogen_deCOase"/>
</dbReference>
<dbReference type="KEGG" id="caby:Cabys_1306"/>
<feature type="domain" description="Uroporphyrinogen decarboxylase (URO-D)" evidence="1">
    <location>
        <begin position="97"/>
        <end position="338"/>
    </location>
</feature>
<dbReference type="Proteomes" id="UP000004671">
    <property type="component" value="Chromosome"/>
</dbReference>
<dbReference type="EMBL" id="CP018099">
    <property type="protein sequence ID" value="APF18055.1"/>
    <property type="molecule type" value="Genomic_DNA"/>
</dbReference>
<accession>H1XND0</accession>
<proteinExistence type="predicted"/>
<protein>
    <submittedName>
        <fullName evidence="2">Uroporphyrinogen decarboxylase</fullName>
    </submittedName>
</protein>
<dbReference type="Gene3D" id="3.20.20.210">
    <property type="match status" value="1"/>
</dbReference>